<sequence>MENNLFSENQIEYMYSDPFFFRFVNDYFSTFSTQNQKLEIGLNHEKISDADMHIYIRIVLANLGNLRQMISEIEKSLSYTYKDSIQVFDGEIHGHLQVQRYLKSKTQIRYPKEYPCQIKVRTSVTPENIFLIYIVDYVVRLLNLFTKILHNYIGSTYSTEKALIEEYKKAFSAFVRKNYFKECAVSLEAIRKKYDEFPENILSAIKIRAAKGKIRNYQAYEKIFEWYWKYKRGTVTFDLRKNLNILRYSDDFCNRLFELWCLYSIKKTFIEDFGMTLISERNIMNNDNQSVFSLRSTTDGIVDIFYQKGANLYWDDKIEPVWKYIDSEGNKKRLAGIPDISIKYTASTDSMVMIDLKNRIRSAGNNSEEIYKMIGYFTNFENMFNYVYSSETKKQAILIYRNDYAPFTEQLVSDDNNLLNTYSVSPSSKEKLNTNQFKLICQCILDTQGIDGKTSEVLGNYKKEKEALSSMANDEDADSIIYQISEKNHQLISNLFTFGELAEELPKQMDLLRQNYFPHIWDNMSQKTKEILAMADCLFSGMKECNNADYAPICLEYCRGLEVQLNQLIFEPFRNCHNINNLARQNRFYEKMKEQREMTLGECVFFLDKCTHKSYPMTELKRYIDNIVSNPSMFFVNVVPILREINTDIRRLSAHTTIMTYDELVNTRQRILGIGYINLFYQLLDHR</sequence>
<dbReference type="EMBL" id="CYXX01000050">
    <property type="protein sequence ID" value="CUN31043.1"/>
    <property type="molecule type" value="Genomic_DNA"/>
</dbReference>
<proteinExistence type="predicted"/>
<evidence type="ECO:0000313" key="1">
    <source>
        <dbReference type="EMBL" id="CUN31043.1"/>
    </source>
</evidence>
<accession>A0A173VV24</accession>
<organism evidence="1 2">
    <name type="scientific">Roseburia inulinivorans</name>
    <dbReference type="NCBI Taxonomy" id="360807"/>
    <lineage>
        <taxon>Bacteria</taxon>
        <taxon>Bacillati</taxon>
        <taxon>Bacillota</taxon>
        <taxon>Clostridia</taxon>
        <taxon>Lachnospirales</taxon>
        <taxon>Lachnospiraceae</taxon>
        <taxon>Roseburia</taxon>
    </lineage>
</organism>
<reference evidence="1 2" key="1">
    <citation type="submission" date="2015-09" db="EMBL/GenBank/DDBJ databases">
        <authorList>
            <consortium name="Pathogen Informatics"/>
        </authorList>
    </citation>
    <scope>NUCLEOTIDE SEQUENCE [LARGE SCALE GENOMIC DNA]</scope>
    <source>
        <strain evidence="1 2">2789STDY5608887</strain>
    </source>
</reference>
<dbReference type="RefSeq" id="WP_242854067.1">
    <property type="nucleotide sequence ID" value="NZ_CYXX01000050.1"/>
</dbReference>
<evidence type="ECO:0000313" key="2">
    <source>
        <dbReference type="Proteomes" id="UP000095453"/>
    </source>
</evidence>
<gene>
    <name evidence="1" type="ORF">ERS852444_03546</name>
</gene>
<protein>
    <submittedName>
        <fullName evidence="1">Uncharacterized protein</fullName>
    </submittedName>
</protein>
<dbReference type="Proteomes" id="UP000095453">
    <property type="component" value="Unassembled WGS sequence"/>
</dbReference>
<name>A0A173VV24_9FIRM</name>
<dbReference type="AlphaFoldDB" id="A0A173VV24"/>